<dbReference type="Proteomes" id="UP000887013">
    <property type="component" value="Unassembled WGS sequence"/>
</dbReference>
<evidence type="ECO:0000313" key="1">
    <source>
        <dbReference type="EMBL" id="GFT61943.1"/>
    </source>
</evidence>
<keyword evidence="2" id="KW-1185">Reference proteome</keyword>
<reference evidence="1" key="1">
    <citation type="submission" date="2020-08" db="EMBL/GenBank/DDBJ databases">
        <title>Multicomponent nature underlies the extraordinary mechanical properties of spider dragline silk.</title>
        <authorList>
            <person name="Kono N."/>
            <person name="Nakamura H."/>
            <person name="Mori M."/>
            <person name="Yoshida Y."/>
            <person name="Ohtoshi R."/>
            <person name="Malay A.D."/>
            <person name="Moran D.A.P."/>
            <person name="Tomita M."/>
            <person name="Numata K."/>
            <person name="Arakawa K."/>
        </authorList>
    </citation>
    <scope>NUCLEOTIDE SEQUENCE</scope>
</reference>
<name>A0A8X6TY02_NEPPI</name>
<protein>
    <submittedName>
        <fullName evidence="1">Uncharacterized protein</fullName>
    </submittedName>
</protein>
<dbReference type="EMBL" id="BMAW01114486">
    <property type="protein sequence ID" value="GFT61943.1"/>
    <property type="molecule type" value="Genomic_DNA"/>
</dbReference>
<sequence length="114" mass="13474">MALVTYPQSLMTNTSTRKYRWDSRFLRSRTVALSYATFSTSFCHVFESLWRAAKRLQENNCSHQSLGRCGSLVLKRRELSQNYAPYFSLENQEQKSKNFKPTVIFCEFKYFPAF</sequence>
<accession>A0A8X6TY02</accession>
<gene>
    <name evidence="1" type="ORF">NPIL_318621</name>
</gene>
<organism evidence="1 2">
    <name type="scientific">Nephila pilipes</name>
    <name type="common">Giant wood spider</name>
    <name type="synonym">Nephila maculata</name>
    <dbReference type="NCBI Taxonomy" id="299642"/>
    <lineage>
        <taxon>Eukaryota</taxon>
        <taxon>Metazoa</taxon>
        <taxon>Ecdysozoa</taxon>
        <taxon>Arthropoda</taxon>
        <taxon>Chelicerata</taxon>
        <taxon>Arachnida</taxon>
        <taxon>Araneae</taxon>
        <taxon>Araneomorphae</taxon>
        <taxon>Entelegynae</taxon>
        <taxon>Araneoidea</taxon>
        <taxon>Nephilidae</taxon>
        <taxon>Nephila</taxon>
    </lineage>
</organism>
<evidence type="ECO:0000313" key="2">
    <source>
        <dbReference type="Proteomes" id="UP000887013"/>
    </source>
</evidence>
<proteinExistence type="predicted"/>
<dbReference type="AlphaFoldDB" id="A0A8X6TY02"/>
<comment type="caution">
    <text evidence="1">The sequence shown here is derived from an EMBL/GenBank/DDBJ whole genome shotgun (WGS) entry which is preliminary data.</text>
</comment>